<sequence length="179" mass="19049">MRTEDYRDAKECALKLRNIMIAGMTVPALALTACGGDNGTDDTAGPEATPEALCEVPAGDTPTGPELLSILNDALDPNVPTEEKSNLIEGGGDDPELWDQLSAEASANPDISYDIPDTPDAVFPLDECTLSANFTLQLAPDQPPNTGSLLFVAEDGQWKLSREDACNFVSSFELETEIC</sequence>
<evidence type="ECO:0000256" key="1">
    <source>
        <dbReference type="ARBA" id="ARBA00022729"/>
    </source>
</evidence>
<evidence type="ECO:0000313" key="6">
    <source>
        <dbReference type="Proteomes" id="UP000641514"/>
    </source>
</evidence>
<keyword evidence="6" id="KW-1185">Reference proteome</keyword>
<comment type="similarity">
    <text evidence="2">Belongs to the MTB12 family.</text>
</comment>
<protein>
    <recommendedName>
        <fullName evidence="4">Low molecular weight antigen MTB12-like C-terminal domain-containing protein</fullName>
    </recommendedName>
</protein>
<evidence type="ECO:0000313" key="5">
    <source>
        <dbReference type="EMBL" id="GGC70886.1"/>
    </source>
</evidence>
<feature type="region of interest" description="Disordered" evidence="3">
    <location>
        <begin position="76"/>
        <end position="97"/>
    </location>
</feature>
<accession>A0A916XGV4</accession>
<dbReference type="Pfam" id="PF26580">
    <property type="entry name" value="Mtb12_C"/>
    <property type="match status" value="1"/>
</dbReference>
<keyword evidence="1" id="KW-0732">Signal</keyword>
<name>A0A916XGV4_9ACTN</name>
<dbReference type="EMBL" id="BMJH01000003">
    <property type="protein sequence ID" value="GGC70886.1"/>
    <property type="molecule type" value="Genomic_DNA"/>
</dbReference>
<gene>
    <name evidence="5" type="ORF">GCM10011410_24700</name>
</gene>
<reference evidence="5" key="2">
    <citation type="submission" date="2020-09" db="EMBL/GenBank/DDBJ databases">
        <authorList>
            <person name="Sun Q."/>
            <person name="Zhou Y."/>
        </authorList>
    </citation>
    <scope>NUCLEOTIDE SEQUENCE</scope>
    <source>
        <strain evidence="5">CGMCC 1.15478</strain>
    </source>
</reference>
<proteinExistence type="inferred from homology"/>
<comment type="caution">
    <text evidence="5">The sequence shown here is derived from an EMBL/GenBank/DDBJ whole genome shotgun (WGS) entry which is preliminary data.</text>
</comment>
<organism evidence="5 6">
    <name type="scientific">Hoyosella rhizosphaerae</name>
    <dbReference type="NCBI Taxonomy" id="1755582"/>
    <lineage>
        <taxon>Bacteria</taxon>
        <taxon>Bacillati</taxon>
        <taxon>Actinomycetota</taxon>
        <taxon>Actinomycetes</taxon>
        <taxon>Mycobacteriales</taxon>
        <taxon>Hoyosellaceae</taxon>
        <taxon>Hoyosella</taxon>
    </lineage>
</organism>
<reference evidence="5" key="1">
    <citation type="journal article" date="2014" name="Int. J. Syst. Evol. Microbiol.">
        <title>Complete genome sequence of Corynebacterium casei LMG S-19264T (=DSM 44701T), isolated from a smear-ripened cheese.</title>
        <authorList>
            <consortium name="US DOE Joint Genome Institute (JGI-PGF)"/>
            <person name="Walter F."/>
            <person name="Albersmeier A."/>
            <person name="Kalinowski J."/>
            <person name="Ruckert C."/>
        </authorList>
    </citation>
    <scope>NUCLEOTIDE SEQUENCE</scope>
    <source>
        <strain evidence="5">CGMCC 1.15478</strain>
    </source>
</reference>
<dbReference type="InterPro" id="IPR058644">
    <property type="entry name" value="Mtb12-like_C"/>
</dbReference>
<evidence type="ECO:0000256" key="2">
    <source>
        <dbReference type="ARBA" id="ARBA00093774"/>
    </source>
</evidence>
<feature type="domain" description="Low molecular weight antigen MTB12-like C-terminal" evidence="4">
    <location>
        <begin position="61"/>
        <end position="171"/>
    </location>
</feature>
<evidence type="ECO:0000259" key="4">
    <source>
        <dbReference type="Pfam" id="PF26580"/>
    </source>
</evidence>
<dbReference type="PROSITE" id="PS51257">
    <property type="entry name" value="PROKAR_LIPOPROTEIN"/>
    <property type="match status" value="1"/>
</dbReference>
<dbReference type="AlphaFoldDB" id="A0A916XGV4"/>
<evidence type="ECO:0000256" key="3">
    <source>
        <dbReference type="SAM" id="MobiDB-lite"/>
    </source>
</evidence>
<dbReference type="Proteomes" id="UP000641514">
    <property type="component" value="Unassembled WGS sequence"/>
</dbReference>